<dbReference type="CDD" id="cd07850">
    <property type="entry name" value="STKc_JNK"/>
    <property type="match status" value="1"/>
</dbReference>
<dbReference type="SMART" id="SM00220">
    <property type="entry name" value="S_TKc"/>
    <property type="match status" value="1"/>
</dbReference>
<evidence type="ECO:0000256" key="7">
    <source>
        <dbReference type="ARBA" id="ARBA00022777"/>
    </source>
</evidence>
<dbReference type="Gene3D" id="1.10.510.10">
    <property type="entry name" value="Transferase(Phosphotransferase) domain 1"/>
    <property type="match status" value="1"/>
</dbReference>
<feature type="region of interest" description="Disordered" evidence="12">
    <location>
        <begin position="55"/>
        <end position="106"/>
    </location>
</feature>
<evidence type="ECO:0000256" key="11">
    <source>
        <dbReference type="RuleBase" id="RU368052"/>
    </source>
</evidence>
<dbReference type="AlphaFoldDB" id="A0A9C6SDX0"/>
<dbReference type="PRINTS" id="PR01772">
    <property type="entry name" value="JNKMAPKINASE"/>
</dbReference>
<dbReference type="PROSITE" id="PS50011">
    <property type="entry name" value="PROTEIN_KINASE_DOM"/>
    <property type="match status" value="1"/>
</dbReference>
<dbReference type="InterPro" id="IPR000719">
    <property type="entry name" value="Prot_kinase_dom"/>
</dbReference>
<dbReference type="PANTHER" id="PTHR24055">
    <property type="entry name" value="MITOGEN-ACTIVATED PROTEIN KINASE"/>
    <property type="match status" value="1"/>
</dbReference>
<evidence type="ECO:0000256" key="4">
    <source>
        <dbReference type="ARBA" id="ARBA00022553"/>
    </source>
</evidence>
<dbReference type="Gene3D" id="3.30.200.20">
    <property type="entry name" value="Phosphorylase Kinase, domain 1"/>
    <property type="match status" value="1"/>
</dbReference>
<evidence type="ECO:0000256" key="9">
    <source>
        <dbReference type="ARBA" id="ARBA00047592"/>
    </source>
</evidence>
<name>A0A9C6SDX0_BOMTE</name>
<keyword evidence="4 11" id="KW-0597">Phosphoprotein</keyword>
<sequence length="545" mass="62319">MFDSRDSSAAIDAEIVTGQRYHHTLERFLPLHQLPLTRCKWHSYGRNEDRYLQDESSAYKKRRAKRRNGSGVVRNRRPEKQRRERASAGAGIGAGARASRRTEETGTRDYVSFLPGALVSPSKVAKSVSPHRVHQECSSGGEVQVQVQQERRAPRRMPYLGPDMTTRLSAMFYTVEVGDTRFTILKRYQNLKPIGSGAQGIVCAAYDTVTAQNVAIKKLSRPFQNVTHAKRAYREFKLMKLVNHKNIIGLLNAFTPQRSLDEFQDVYLVMELMDANLCQVIQMDLDHERMSYLLYQMLCGIKHLHSAGIIHRDLKPSNIVVKADCTLKILDFGLARTAGTTFMMTPYVVTRYYRAPEVILGMGYKENVDIWSVGCIMGEMIRGGVLFPGTDHIDQWNKIIEQLGTPAQEFMQRLQPTVRNYVENRPRYPGYPFDRLFPDVLFPSDSSEHNRLKASQARDLLSRMLVIDPERRISVDDALLHNYINVWYDEGEVNAPAPGPYDHSVDEREHTVDQWKELIYQEVMEYETSHNPATVAQTSESGDSR</sequence>
<dbReference type="PROSITE" id="PS01351">
    <property type="entry name" value="MAPK"/>
    <property type="match status" value="1"/>
</dbReference>
<comment type="cofactor">
    <cofactor evidence="1 11">
        <name>Mg(2+)</name>
        <dbReference type="ChEBI" id="CHEBI:18420"/>
    </cofactor>
</comment>
<feature type="domain" description="Protein kinase" evidence="13">
    <location>
        <begin position="188"/>
        <end position="484"/>
    </location>
</feature>
<dbReference type="GO" id="GO:0004707">
    <property type="term" value="F:MAP kinase activity"/>
    <property type="evidence" value="ECO:0007669"/>
    <property type="project" value="UniProtKB-UniRule"/>
</dbReference>
<evidence type="ECO:0000256" key="12">
    <source>
        <dbReference type="SAM" id="MobiDB-lite"/>
    </source>
</evidence>
<evidence type="ECO:0000256" key="10">
    <source>
        <dbReference type="ARBA" id="ARBA00048312"/>
    </source>
</evidence>
<dbReference type="RefSeq" id="XP_048260437.1">
    <property type="nucleotide sequence ID" value="XM_048404480.1"/>
</dbReference>
<feature type="compositionally biased region" description="Basic and acidic residues" evidence="12">
    <location>
        <begin position="76"/>
        <end position="86"/>
    </location>
</feature>
<dbReference type="InterPro" id="IPR008271">
    <property type="entry name" value="Ser/Thr_kinase_AS"/>
</dbReference>
<keyword evidence="5 11" id="KW-0808">Transferase</keyword>
<comment type="catalytic activity">
    <reaction evidence="9">
        <text>L-threonyl-[protein] + ATP = O-phospho-L-threonyl-[protein] + ADP + H(+)</text>
        <dbReference type="Rhea" id="RHEA:46608"/>
        <dbReference type="Rhea" id="RHEA-COMP:11060"/>
        <dbReference type="Rhea" id="RHEA-COMP:11605"/>
        <dbReference type="ChEBI" id="CHEBI:15378"/>
        <dbReference type="ChEBI" id="CHEBI:30013"/>
        <dbReference type="ChEBI" id="CHEBI:30616"/>
        <dbReference type="ChEBI" id="CHEBI:61977"/>
        <dbReference type="ChEBI" id="CHEBI:456216"/>
        <dbReference type="EC" id="2.7.11.24"/>
    </reaction>
</comment>
<gene>
    <name evidence="15" type="primary">LOC100631091</name>
</gene>
<keyword evidence="8 11" id="KW-0067">ATP-binding</keyword>
<dbReference type="GO" id="GO:1903034">
    <property type="term" value="P:regulation of response to wounding"/>
    <property type="evidence" value="ECO:0007669"/>
    <property type="project" value="UniProtKB-ARBA"/>
</dbReference>
<accession>A0A9C6SDX0</accession>
<comment type="function">
    <text evidence="11">Responds to activation by environmental stress and pro-inflammatory cytokines by phosphorylating a number of transcription factors, and thus regulates transcriptional activity.</text>
</comment>
<dbReference type="Proteomes" id="UP000835206">
    <property type="component" value="Chromosome 3"/>
</dbReference>
<dbReference type="FunFam" id="3.30.200.20:FF:000210">
    <property type="entry name" value="Mitogen-activated protein kinase"/>
    <property type="match status" value="1"/>
</dbReference>
<comment type="subcellular location">
    <subcellularLocation>
        <location evidence="11">Cytoplasm</location>
    </subcellularLocation>
</comment>
<evidence type="ECO:0000256" key="6">
    <source>
        <dbReference type="ARBA" id="ARBA00022741"/>
    </source>
</evidence>
<evidence type="ECO:0000256" key="1">
    <source>
        <dbReference type="ARBA" id="ARBA00001946"/>
    </source>
</evidence>
<evidence type="ECO:0000313" key="14">
    <source>
        <dbReference type="Proteomes" id="UP000835206"/>
    </source>
</evidence>
<reference evidence="15" key="1">
    <citation type="submission" date="2025-08" db="UniProtKB">
        <authorList>
            <consortium name="RefSeq"/>
        </authorList>
    </citation>
    <scope>IDENTIFICATION</scope>
</reference>
<keyword evidence="6 11" id="KW-0547">Nucleotide-binding</keyword>
<dbReference type="GO" id="GO:0005524">
    <property type="term" value="F:ATP binding"/>
    <property type="evidence" value="ECO:0007669"/>
    <property type="project" value="UniProtKB-UniRule"/>
</dbReference>
<evidence type="ECO:0000259" key="13">
    <source>
        <dbReference type="PROSITE" id="PS50011"/>
    </source>
</evidence>
<dbReference type="GO" id="GO:0106310">
    <property type="term" value="F:protein serine kinase activity"/>
    <property type="evidence" value="ECO:0007669"/>
    <property type="project" value="UniProtKB-UniRule"/>
</dbReference>
<evidence type="ECO:0000313" key="15">
    <source>
        <dbReference type="RefSeq" id="XP_048260437.1"/>
    </source>
</evidence>
<dbReference type="OrthoDB" id="192887at2759"/>
<protein>
    <recommendedName>
        <fullName evidence="11">Stress-activated protein kinase JNK</fullName>
        <ecNumber evidence="11">2.7.11.24</ecNumber>
    </recommendedName>
</protein>
<dbReference type="GO" id="GO:0005737">
    <property type="term" value="C:cytoplasm"/>
    <property type="evidence" value="ECO:0007669"/>
    <property type="project" value="UniProtKB-SubCell"/>
</dbReference>
<comment type="similarity">
    <text evidence="2 11">Belongs to the protein kinase superfamily. CMGC Ser/Thr protein kinase family. MAP kinase subfamily.</text>
</comment>
<keyword evidence="11" id="KW-0460">Magnesium</keyword>
<dbReference type="GO" id="GO:0036477">
    <property type="term" value="C:somatodendritic compartment"/>
    <property type="evidence" value="ECO:0007669"/>
    <property type="project" value="UniProtKB-ARBA"/>
</dbReference>
<keyword evidence="14" id="KW-1185">Reference proteome</keyword>
<dbReference type="PROSITE" id="PS00108">
    <property type="entry name" value="PROTEIN_KINASE_ST"/>
    <property type="match status" value="1"/>
</dbReference>
<evidence type="ECO:0000256" key="3">
    <source>
        <dbReference type="ARBA" id="ARBA00022527"/>
    </source>
</evidence>
<evidence type="ECO:0000256" key="5">
    <source>
        <dbReference type="ARBA" id="ARBA00022679"/>
    </source>
</evidence>
<dbReference type="Pfam" id="PF00069">
    <property type="entry name" value="Pkinase"/>
    <property type="match status" value="1"/>
</dbReference>
<dbReference type="EC" id="2.7.11.24" evidence="11"/>
<evidence type="ECO:0000256" key="2">
    <source>
        <dbReference type="ARBA" id="ARBA00008832"/>
    </source>
</evidence>
<evidence type="ECO:0000256" key="8">
    <source>
        <dbReference type="ARBA" id="ARBA00022840"/>
    </source>
</evidence>
<dbReference type="SUPFAM" id="SSF56112">
    <property type="entry name" value="Protein kinase-like (PK-like)"/>
    <property type="match status" value="1"/>
</dbReference>
<keyword evidence="3 11" id="KW-0723">Serine/threonine-protein kinase</keyword>
<dbReference type="InterPro" id="IPR008351">
    <property type="entry name" value="MAPK_JNK"/>
</dbReference>
<dbReference type="FunFam" id="1.10.510.10:FF:000009">
    <property type="entry name" value="Mitogen-activated protein kinase"/>
    <property type="match status" value="1"/>
</dbReference>
<dbReference type="InterPro" id="IPR003527">
    <property type="entry name" value="MAP_kinase_CS"/>
</dbReference>
<dbReference type="InterPro" id="IPR050117">
    <property type="entry name" value="MAPK"/>
</dbReference>
<dbReference type="InterPro" id="IPR011009">
    <property type="entry name" value="Kinase-like_dom_sf"/>
</dbReference>
<proteinExistence type="inferred from homology"/>
<comment type="catalytic activity">
    <reaction evidence="10">
        <text>L-seryl-[protein] + ATP = O-phospho-L-seryl-[protein] + ADP + H(+)</text>
        <dbReference type="Rhea" id="RHEA:17989"/>
        <dbReference type="Rhea" id="RHEA-COMP:9863"/>
        <dbReference type="Rhea" id="RHEA-COMP:11604"/>
        <dbReference type="ChEBI" id="CHEBI:15378"/>
        <dbReference type="ChEBI" id="CHEBI:29999"/>
        <dbReference type="ChEBI" id="CHEBI:30616"/>
        <dbReference type="ChEBI" id="CHEBI:83421"/>
        <dbReference type="ChEBI" id="CHEBI:456216"/>
        <dbReference type="EC" id="2.7.11.24"/>
    </reaction>
</comment>
<organism evidence="14 15">
    <name type="scientific">Bombus terrestris</name>
    <name type="common">Buff-tailed bumblebee</name>
    <name type="synonym">Apis terrestris</name>
    <dbReference type="NCBI Taxonomy" id="30195"/>
    <lineage>
        <taxon>Eukaryota</taxon>
        <taxon>Metazoa</taxon>
        <taxon>Ecdysozoa</taxon>
        <taxon>Arthropoda</taxon>
        <taxon>Hexapoda</taxon>
        <taxon>Insecta</taxon>
        <taxon>Pterygota</taxon>
        <taxon>Neoptera</taxon>
        <taxon>Endopterygota</taxon>
        <taxon>Hymenoptera</taxon>
        <taxon>Apocrita</taxon>
        <taxon>Aculeata</taxon>
        <taxon>Apoidea</taxon>
        <taxon>Anthophila</taxon>
        <taxon>Apidae</taxon>
        <taxon>Bombus</taxon>
        <taxon>Bombus</taxon>
    </lineage>
</organism>
<keyword evidence="7 11" id="KW-0418">Kinase</keyword>
<dbReference type="GeneID" id="100631091"/>
<dbReference type="CTD" id="44801"/>
<feature type="compositionally biased region" description="Basic residues" evidence="12">
    <location>
        <begin position="59"/>
        <end position="75"/>
    </location>
</feature>